<gene>
    <name evidence="2" type="ORF">SAMN05421858_4059</name>
</gene>
<organism evidence="2 3">
    <name type="scientific">Haladaptatus litoreus</name>
    <dbReference type="NCBI Taxonomy" id="553468"/>
    <lineage>
        <taxon>Archaea</taxon>
        <taxon>Methanobacteriati</taxon>
        <taxon>Methanobacteriota</taxon>
        <taxon>Stenosarchaea group</taxon>
        <taxon>Halobacteria</taxon>
        <taxon>Halobacteriales</taxon>
        <taxon>Haladaptataceae</taxon>
        <taxon>Haladaptatus</taxon>
    </lineage>
</organism>
<feature type="transmembrane region" description="Helical" evidence="1">
    <location>
        <begin position="408"/>
        <end position="426"/>
    </location>
</feature>
<name>A0A1N7E6D6_9EURY</name>
<evidence type="ECO:0000256" key="1">
    <source>
        <dbReference type="SAM" id="Phobius"/>
    </source>
</evidence>
<sequence>MPESRVGFRRYVTTILAILLVGALLFAHPGVLVPNSVDDDEESKGPDDVRIVSPHPDSEAKLWPFTSRGKSFDSLTLPINAIVQGRSSRVVSHLQNERGADWRNDTQEWQGIGHEDESTADDDVAIEWHNTTGAVRYTYIDAPGSRGGWVAETAQIHDGSYFGSRYHLRLYEGGTGGDTWTAIQAHQEHWDWFRLRHSVGSLSSAQYYLDSQFYGKWYVEDVSRERFANGGIADTDGWVSVVELRAPTDVYPITLLWVALLLGSVGVQQSMRSFVRELLSWLSAETTQRGIALGFLLLSLPVAVRGASIAVETTIPTIPIKAVAGIGYVVLAVGLPLSAVILPTGQQSSDWFGVAILALGLGFLLDYQSIGVTVLPITVVLHRLTVLAVIGLLAVGGVRQQTDGRWNLLVKTGFALWVGVLLWPLFFSL</sequence>
<dbReference type="EMBL" id="FTNO01000005">
    <property type="protein sequence ID" value="SIR83604.1"/>
    <property type="molecule type" value="Genomic_DNA"/>
</dbReference>
<feature type="transmembrane region" description="Helical" evidence="1">
    <location>
        <begin position="290"/>
        <end position="310"/>
    </location>
</feature>
<dbReference type="AlphaFoldDB" id="A0A1N7E6D6"/>
<feature type="transmembrane region" description="Helical" evidence="1">
    <location>
        <begin position="373"/>
        <end position="396"/>
    </location>
</feature>
<feature type="transmembrane region" description="Helical" evidence="1">
    <location>
        <begin position="322"/>
        <end position="342"/>
    </location>
</feature>
<feature type="transmembrane region" description="Helical" evidence="1">
    <location>
        <begin position="250"/>
        <end position="269"/>
    </location>
</feature>
<evidence type="ECO:0000313" key="2">
    <source>
        <dbReference type="EMBL" id="SIR83604.1"/>
    </source>
</evidence>
<keyword evidence="3" id="KW-1185">Reference proteome</keyword>
<keyword evidence="1" id="KW-1133">Transmembrane helix</keyword>
<feature type="transmembrane region" description="Helical" evidence="1">
    <location>
        <begin position="349"/>
        <end position="367"/>
    </location>
</feature>
<keyword evidence="1" id="KW-0472">Membrane</keyword>
<dbReference type="RefSeq" id="WP_076431999.1">
    <property type="nucleotide sequence ID" value="NZ_FTNO01000005.1"/>
</dbReference>
<accession>A0A1N7E6D6</accession>
<proteinExistence type="predicted"/>
<evidence type="ECO:0000313" key="3">
    <source>
        <dbReference type="Proteomes" id="UP000186914"/>
    </source>
</evidence>
<dbReference type="OrthoDB" id="343201at2157"/>
<dbReference type="Proteomes" id="UP000186914">
    <property type="component" value="Unassembled WGS sequence"/>
</dbReference>
<keyword evidence="1" id="KW-0812">Transmembrane</keyword>
<reference evidence="3" key="1">
    <citation type="submission" date="2017-01" db="EMBL/GenBank/DDBJ databases">
        <authorList>
            <person name="Varghese N."/>
            <person name="Submissions S."/>
        </authorList>
    </citation>
    <scope>NUCLEOTIDE SEQUENCE [LARGE SCALE GENOMIC DNA]</scope>
    <source>
        <strain evidence="3">CGMCC 1.7737</strain>
    </source>
</reference>
<protein>
    <submittedName>
        <fullName evidence="2">Uncharacterized protein</fullName>
    </submittedName>
</protein>